<protein>
    <submittedName>
        <fullName evidence="2">Transcriptional regulator</fullName>
    </submittedName>
</protein>
<feature type="compositionally biased region" description="Basic and acidic residues" evidence="1">
    <location>
        <begin position="110"/>
        <end position="130"/>
    </location>
</feature>
<dbReference type="RefSeq" id="WP_310927044.1">
    <property type="nucleotide sequence ID" value="NZ_JAMQOQ010000001.1"/>
</dbReference>
<name>A0ABU2FYR9_9EURY</name>
<comment type="caution">
    <text evidence="2">The sequence shown here is derived from an EMBL/GenBank/DDBJ whole genome shotgun (WGS) entry which is preliminary data.</text>
</comment>
<proteinExistence type="predicted"/>
<feature type="compositionally biased region" description="Acidic residues" evidence="1">
    <location>
        <begin position="99"/>
        <end position="109"/>
    </location>
</feature>
<accession>A0ABU2FYR9</accession>
<reference evidence="2 3" key="1">
    <citation type="submission" date="2022-06" db="EMBL/GenBank/DDBJ databases">
        <title>Halogeometricum sp. a new haloarchaeum isolate from saline soil.</title>
        <authorList>
            <person name="Strakova D."/>
            <person name="Galisteo C."/>
            <person name="Sanchez-Porro C."/>
            <person name="Ventosa A."/>
        </authorList>
    </citation>
    <scope>NUCLEOTIDE SEQUENCE [LARGE SCALE GENOMIC DNA]</scope>
    <source>
        <strain evidence="3">S3BR25-2</strain>
    </source>
</reference>
<evidence type="ECO:0000256" key="1">
    <source>
        <dbReference type="SAM" id="MobiDB-lite"/>
    </source>
</evidence>
<dbReference type="Proteomes" id="UP001254813">
    <property type="component" value="Unassembled WGS sequence"/>
</dbReference>
<dbReference type="EMBL" id="JAMQOQ010000001">
    <property type="protein sequence ID" value="MDS0293224.1"/>
    <property type="molecule type" value="Genomic_DNA"/>
</dbReference>
<organism evidence="2 3">
    <name type="scientific">Halogeometricum luteum</name>
    <dbReference type="NCBI Taxonomy" id="2950537"/>
    <lineage>
        <taxon>Archaea</taxon>
        <taxon>Methanobacteriati</taxon>
        <taxon>Methanobacteriota</taxon>
        <taxon>Stenosarchaea group</taxon>
        <taxon>Halobacteria</taxon>
        <taxon>Halobacteriales</taxon>
        <taxon>Haloferacaceae</taxon>
        <taxon>Halogeometricum</taxon>
    </lineage>
</organism>
<evidence type="ECO:0000313" key="3">
    <source>
        <dbReference type="Proteomes" id="UP001254813"/>
    </source>
</evidence>
<evidence type="ECO:0000313" key="2">
    <source>
        <dbReference type="EMBL" id="MDS0293224.1"/>
    </source>
</evidence>
<gene>
    <name evidence="2" type="ORF">NDI79_03435</name>
</gene>
<keyword evidence="3" id="KW-1185">Reference proteome</keyword>
<sequence length="137" mass="15821">MIDYEEANLPFHVMFVITAPPSERERIVDRLMDVRGIIDVREMLTGRRNIHAEVVGESTTDIVRITDAIHEMGVEVESSEIIKRRRSQPFNHFYFSDPFDGEESEDENEGGEHEEHGSERESREDAGARESDEEEQS</sequence>
<feature type="region of interest" description="Disordered" evidence="1">
    <location>
        <begin position="93"/>
        <end position="137"/>
    </location>
</feature>